<proteinExistence type="predicted"/>
<comment type="caution">
    <text evidence="1">The sequence shown here is derived from an EMBL/GenBank/DDBJ whole genome shotgun (WGS) entry which is preliminary data.</text>
</comment>
<accession>A0A1L7TMK0</accession>
<evidence type="ECO:0008006" key="3">
    <source>
        <dbReference type="Google" id="ProtNLM"/>
    </source>
</evidence>
<evidence type="ECO:0000313" key="2">
    <source>
        <dbReference type="Proteomes" id="UP000184255"/>
    </source>
</evidence>
<evidence type="ECO:0000313" key="1">
    <source>
        <dbReference type="EMBL" id="CVK96016.1"/>
    </source>
</evidence>
<name>A0A1L7TMK0_FUSMA</name>
<organism evidence="1 2">
    <name type="scientific">Fusarium mangiferae</name>
    <name type="common">Mango malformation disease fungus</name>
    <dbReference type="NCBI Taxonomy" id="192010"/>
    <lineage>
        <taxon>Eukaryota</taxon>
        <taxon>Fungi</taxon>
        <taxon>Dikarya</taxon>
        <taxon>Ascomycota</taxon>
        <taxon>Pezizomycotina</taxon>
        <taxon>Sordariomycetes</taxon>
        <taxon>Hypocreomycetidae</taxon>
        <taxon>Hypocreales</taxon>
        <taxon>Nectriaceae</taxon>
        <taxon>Fusarium</taxon>
        <taxon>Fusarium fujikuroi species complex</taxon>
    </lineage>
</organism>
<sequence length="1049" mass="119300">MADPLSIASGVAGLVSLGLTICSGLHNYFSAVKDRHRDIETASQSLTLLQSNIFIIQTSTLKLGQRHALSANGVNQGLANCESQLMALQQMMLDLTRDESLTDTKGKWRKQMMVARYPFDQKRLFQLQDQLSKANMTLSAFVQNFNLDINIGISEDLQILKSSMNTNDNFTHNTLHTISRQLENIGSVVQRTDTEVTTISHRIQENCLASRNYVSDVAAKPRYLQNYQDEASELERLINPRCTCSDLAPSSIHRKSSYVNQSWGGLVISKQEHKRQRHRSGCIFFNQSPQTSKTTFTYLGLRYWFSRSLSLSVTRDYPAGAYSLSFGIQPCNIVQSSPAFEAVDDLNKRYFEYSNYYDRNGHPSPFRPARPENREFDLWRETSTLIQKLRTIYRSGLASPFDVDDSGSNIAHICLYFYGTLLWRQPSEDEPSLEDVFESFCLLLSYMFHAGVPITASNNYNRTILQSFCAFSTVAKLPRLYKFITALDKSLYVESVAYTDRWSNVATVSSISETLETWGEYPEIAEAFGFNDIFCAVMQQDRQKLEAVPVDGQLPQGILETDMYGRNILHASMTWPEGLALLLQHKQAVSLLCDNDSVMISPLRLAIHESQRVCTEPDQWVLCQNCHCATSAQVLLEADCSLPIHLMSPELLEDCSLRCRKLLFKHLENRRRRLRDLSLAWLPSEITDRYGLVVSSLPDAAARLLWEELRTFSRKLTSEGFDISPGLKPFRSGRYSGGLFEKPLPLKICSLANEFGFQPLDEGGLPPLLARVRGVFDSNMYIHSDIPLPFLDWLLKHDLKLEYLASGFQTSVFHDLGGFVGRYHHYFFPREVPTDDESGKALITKVCNSEMQSNLPCPCVSGAYNRPLASLISGFGNSVANNHFGILDTTSSMRYFAGWIEKLVSSVDKAYLARCAIHTMTMKLLDIRHIGPCPWNSFLWETKEPTEEDEWVELLDEDRLLLERLNDLDEDFEREFQCRNETVADFIGGYYTEKMLEVLKEMYESPTSDYRHGLLAAGVVLGDEEESSYNLRLHEVEEELYDDESDSDE</sequence>
<keyword evidence="2" id="KW-1185">Reference proteome</keyword>
<dbReference type="Proteomes" id="UP000184255">
    <property type="component" value="Unassembled WGS sequence"/>
</dbReference>
<reference evidence="2" key="1">
    <citation type="journal article" date="2016" name="Genome Biol. Evol.">
        <title>Comparative 'omics' of the Fusarium fujikuroi species complex highlights differences in genetic potential and metabolite synthesis.</title>
        <authorList>
            <person name="Niehaus E.-M."/>
            <person name="Muensterkoetter M."/>
            <person name="Proctor R.H."/>
            <person name="Brown D.W."/>
            <person name="Sharon A."/>
            <person name="Idan Y."/>
            <person name="Oren-Young L."/>
            <person name="Sieber C.M."/>
            <person name="Novak O."/>
            <person name="Pencik A."/>
            <person name="Tarkowska D."/>
            <person name="Hromadova K."/>
            <person name="Freeman S."/>
            <person name="Maymon M."/>
            <person name="Elazar M."/>
            <person name="Youssef S.A."/>
            <person name="El-Shabrawy E.S.M."/>
            <person name="Shalaby A.B.A."/>
            <person name="Houterman P."/>
            <person name="Brock N.L."/>
            <person name="Burkhardt I."/>
            <person name="Tsavkelova E.A."/>
            <person name="Dickschat J.S."/>
            <person name="Galuszka P."/>
            <person name="Gueldener U."/>
            <person name="Tudzynski B."/>
        </authorList>
    </citation>
    <scope>NUCLEOTIDE SEQUENCE [LARGE SCALE GENOMIC DNA]</scope>
    <source>
        <strain evidence="2">MRC7560</strain>
    </source>
</reference>
<dbReference type="RefSeq" id="XP_041683829.1">
    <property type="nucleotide sequence ID" value="XM_041833468.1"/>
</dbReference>
<dbReference type="EMBL" id="FCQH01000007">
    <property type="protein sequence ID" value="CVK96016.1"/>
    <property type="molecule type" value="Genomic_DNA"/>
</dbReference>
<dbReference type="AlphaFoldDB" id="A0A1L7TMK0"/>
<dbReference type="GeneID" id="65093185"/>
<protein>
    <recommendedName>
        <fullName evidence="3">Fungal N-terminal domain-containing protein</fullName>
    </recommendedName>
</protein>
<gene>
    <name evidence="1" type="ORF">FMAN_13936</name>
</gene>
<dbReference type="VEuPathDB" id="FungiDB:FMAN_13936"/>